<dbReference type="Gene3D" id="3.30.420.10">
    <property type="entry name" value="Ribonuclease H-like superfamily/Ribonuclease H"/>
    <property type="match status" value="1"/>
</dbReference>
<dbReference type="PROSITE" id="PS50879">
    <property type="entry name" value="RNASE_H_1"/>
    <property type="match status" value="1"/>
</dbReference>
<proteinExistence type="predicted"/>
<gene>
    <name evidence="2" type="primary">rnhA</name>
    <name evidence="2" type="ORF">HMPREF9088_1285</name>
</gene>
<dbReference type="InterPro" id="IPR002156">
    <property type="entry name" value="RNaseH_domain"/>
</dbReference>
<dbReference type="Pfam" id="PF00075">
    <property type="entry name" value="RNase_H"/>
    <property type="match status" value="1"/>
</dbReference>
<evidence type="ECO:0000259" key="1">
    <source>
        <dbReference type="PROSITE" id="PS50879"/>
    </source>
</evidence>
<keyword evidence="3" id="KW-1185">Reference proteome</keyword>
<organism evidence="2 3">
    <name type="scientific">Enterococcus italicus (strain DSM 15952 / CCUG 50447 / LMG 22039 / TP 1.5)</name>
    <dbReference type="NCBI Taxonomy" id="888064"/>
    <lineage>
        <taxon>Bacteria</taxon>
        <taxon>Bacillati</taxon>
        <taxon>Bacillota</taxon>
        <taxon>Bacilli</taxon>
        <taxon>Lactobacillales</taxon>
        <taxon>Enterococcaceae</taxon>
        <taxon>Enterococcus</taxon>
    </lineage>
</organism>
<dbReference type="GO" id="GO:0003676">
    <property type="term" value="F:nucleic acid binding"/>
    <property type="evidence" value="ECO:0007669"/>
    <property type="project" value="InterPro"/>
</dbReference>
<feature type="domain" description="RNase H type-1" evidence="1">
    <location>
        <begin position="7"/>
        <end position="138"/>
    </location>
</feature>
<accession>E6LFZ5</accession>
<dbReference type="EC" id="3.1.26.4" evidence="2"/>
<sequence>MQNERIVTVVLKIYIDASTKGNPGPSGGGFMIIGEGLYVQKSFPFTQKLTNHQAEFSVLSSLLDYLLEENLVEHTITVHTDSKVVAQAIAKKFTKNSAFDSLVEEILIKFALFPLLFLKWIPESQNKGADHLARQGLAKALKL</sequence>
<dbReference type="InterPro" id="IPR036397">
    <property type="entry name" value="RNaseH_sf"/>
</dbReference>
<protein>
    <submittedName>
        <fullName evidence="2">Ribonuclease HI</fullName>
        <ecNumber evidence="2">3.1.26.4</ecNumber>
    </submittedName>
</protein>
<dbReference type="HOGENOM" id="CLU_095977_2_1_9"/>
<dbReference type="eggNOG" id="COG0328">
    <property type="taxonomic scope" value="Bacteria"/>
</dbReference>
<name>E6LFZ5_ENTI1</name>
<dbReference type="AlphaFoldDB" id="E6LFZ5"/>
<dbReference type="SUPFAM" id="SSF53098">
    <property type="entry name" value="Ribonuclease H-like"/>
    <property type="match status" value="1"/>
</dbReference>
<dbReference type="InterPro" id="IPR012337">
    <property type="entry name" value="RNaseH-like_sf"/>
</dbReference>
<reference evidence="2 3" key="1">
    <citation type="submission" date="2010-12" db="EMBL/GenBank/DDBJ databases">
        <authorList>
            <person name="Muzny D."/>
            <person name="Qin X."/>
            <person name="Deng J."/>
            <person name="Jiang H."/>
            <person name="Liu Y."/>
            <person name="Qu J."/>
            <person name="Song X.-Z."/>
            <person name="Zhang L."/>
            <person name="Thornton R."/>
            <person name="Coyle M."/>
            <person name="Francisco L."/>
            <person name="Jackson L."/>
            <person name="Javaid M."/>
            <person name="Korchina V."/>
            <person name="Kovar C."/>
            <person name="Mata R."/>
            <person name="Mathew T."/>
            <person name="Ngo R."/>
            <person name="Nguyen L."/>
            <person name="Nguyen N."/>
            <person name="Okwuonu G."/>
            <person name="Ongeri F."/>
            <person name="Pham C."/>
            <person name="Simmons D."/>
            <person name="Wilczek-Boney K."/>
            <person name="Hale W."/>
            <person name="Jakkamsetti A."/>
            <person name="Pham P."/>
            <person name="Ruth R."/>
            <person name="San Lucas F."/>
            <person name="Warren J."/>
            <person name="Zhang J."/>
            <person name="Zhao Z."/>
            <person name="Zhou C."/>
            <person name="Zhu D."/>
            <person name="Lee S."/>
            <person name="Bess C."/>
            <person name="Blankenburg K."/>
            <person name="Forbes L."/>
            <person name="Fu Q."/>
            <person name="Gubbala S."/>
            <person name="Hirani K."/>
            <person name="Jayaseelan J.C."/>
            <person name="Lara F."/>
            <person name="Munidasa M."/>
            <person name="Palculict T."/>
            <person name="Patil S."/>
            <person name="Pu L.-L."/>
            <person name="Saada N."/>
            <person name="Tang L."/>
            <person name="Weissenberger G."/>
            <person name="Zhu Y."/>
            <person name="Hemphill L."/>
            <person name="Shang Y."/>
            <person name="Youmans B."/>
            <person name="Ayvaz T."/>
            <person name="Ross M."/>
            <person name="Santibanez J."/>
            <person name="Aqrawi P."/>
            <person name="Gross S."/>
            <person name="Joshi V."/>
            <person name="Fowler G."/>
            <person name="Nazareth L."/>
            <person name="Reid J."/>
            <person name="Worley K."/>
            <person name="Petrosino J."/>
            <person name="Highlander S."/>
            <person name="Gibbs R."/>
        </authorList>
    </citation>
    <scope>NUCLEOTIDE SEQUENCE [LARGE SCALE GENOMIC DNA]</scope>
    <source>
        <strain evidence="3">DSM 15952 / CCUG 50447 / LMG 22039 / TP 1.5</strain>
    </source>
</reference>
<dbReference type="STRING" id="888064.HMPREF9088_1285"/>
<dbReference type="Proteomes" id="UP000010296">
    <property type="component" value="Unassembled WGS sequence"/>
</dbReference>
<evidence type="ECO:0000313" key="3">
    <source>
        <dbReference type="Proteomes" id="UP000010296"/>
    </source>
</evidence>
<evidence type="ECO:0000313" key="2">
    <source>
        <dbReference type="EMBL" id="EFU73897.1"/>
    </source>
</evidence>
<dbReference type="CDD" id="cd09279">
    <property type="entry name" value="RNase_HI_like"/>
    <property type="match status" value="1"/>
</dbReference>
<dbReference type="GO" id="GO:0004523">
    <property type="term" value="F:RNA-DNA hybrid ribonuclease activity"/>
    <property type="evidence" value="ECO:0007669"/>
    <property type="project" value="UniProtKB-EC"/>
</dbReference>
<dbReference type="EMBL" id="AEPV01000044">
    <property type="protein sequence ID" value="EFU73897.1"/>
    <property type="molecule type" value="Genomic_DNA"/>
</dbReference>
<keyword evidence="2" id="KW-0378">Hydrolase</keyword>
<comment type="caution">
    <text evidence="2">The sequence shown here is derived from an EMBL/GenBank/DDBJ whole genome shotgun (WGS) entry which is preliminary data.</text>
</comment>